<feature type="region of interest" description="Disordered" evidence="1">
    <location>
        <begin position="162"/>
        <end position="181"/>
    </location>
</feature>
<evidence type="ECO:0000256" key="1">
    <source>
        <dbReference type="SAM" id="MobiDB-lite"/>
    </source>
</evidence>
<proteinExistence type="predicted"/>
<gene>
    <name evidence="2" type="ORF">Pmani_035772</name>
</gene>
<accession>A0AAE1NLN3</accession>
<protein>
    <submittedName>
        <fullName evidence="2">Uncharacterized protein</fullName>
    </submittedName>
</protein>
<keyword evidence="3" id="KW-1185">Reference proteome</keyword>
<feature type="compositionally biased region" description="Basic and acidic residues" evidence="1">
    <location>
        <begin position="88"/>
        <end position="98"/>
    </location>
</feature>
<comment type="caution">
    <text evidence="2">The sequence shown here is derived from an EMBL/GenBank/DDBJ whole genome shotgun (WGS) entry which is preliminary data.</text>
</comment>
<reference evidence="2" key="1">
    <citation type="submission" date="2023-11" db="EMBL/GenBank/DDBJ databases">
        <title>Genome assemblies of two species of porcelain crab, Petrolisthes cinctipes and Petrolisthes manimaculis (Anomura: Porcellanidae).</title>
        <authorList>
            <person name="Angst P."/>
        </authorList>
    </citation>
    <scope>NUCLEOTIDE SEQUENCE</scope>
    <source>
        <strain evidence="2">PB745_02</strain>
        <tissue evidence="2">Gill</tissue>
    </source>
</reference>
<sequence>MCIMEITGRSETDFSQRPPSQRRGRSTVEGEGRAHHSNTTTTTQLGALKERPVQHLRHIYFNTDSRRHNPGGLNLNSIQHQGRGGSEGGREGKRERRPCSPPRPSTLLNLRGRELSRGRIQYRVRLTQAGKVPNEGRGRRQYKLSSPGMMLIKVMVGDKGISPYQSRGENDSTNSTTPEELRLMLRF</sequence>
<feature type="compositionally biased region" description="Polar residues" evidence="1">
    <location>
        <begin position="163"/>
        <end position="178"/>
    </location>
</feature>
<dbReference type="Proteomes" id="UP001292094">
    <property type="component" value="Unassembled WGS sequence"/>
</dbReference>
<evidence type="ECO:0000313" key="2">
    <source>
        <dbReference type="EMBL" id="KAK4291397.1"/>
    </source>
</evidence>
<organism evidence="2 3">
    <name type="scientific">Petrolisthes manimaculis</name>
    <dbReference type="NCBI Taxonomy" id="1843537"/>
    <lineage>
        <taxon>Eukaryota</taxon>
        <taxon>Metazoa</taxon>
        <taxon>Ecdysozoa</taxon>
        <taxon>Arthropoda</taxon>
        <taxon>Crustacea</taxon>
        <taxon>Multicrustacea</taxon>
        <taxon>Malacostraca</taxon>
        <taxon>Eumalacostraca</taxon>
        <taxon>Eucarida</taxon>
        <taxon>Decapoda</taxon>
        <taxon>Pleocyemata</taxon>
        <taxon>Anomura</taxon>
        <taxon>Galatheoidea</taxon>
        <taxon>Porcellanidae</taxon>
        <taxon>Petrolisthes</taxon>
    </lineage>
</organism>
<feature type="region of interest" description="Disordered" evidence="1">
    <location>
        <begin position="1"/>
        <end position="46"/>
    </location>
</feature>
<evidence type="ECO:0000313" key="3">
    <source>
        <dbReference type="Proteomes" id="UP001292094"/>
    </source>
</evidence>
<name>A0AAE1NLN3_9EUCA</name>
<dbReference type="EMBL" id="JAWZYT010005161">
    <property type="protein sequence ID" value="KAK4291397.1"/>
    <property type="molecule type" value="Genomic_DNA"/>
</dbReference>
<dbReference type="AlphaFoldDB" id="A0AAE1NLN3"/>
<feature type="region of interest" description="Disordered" evidence="1">
    <location>
        <begin position="63"/>
        <end position="106"/>
    </location>
</feature>